<dbReference type="Proteomes" id="UP000724686">
    <property type="component" value="Unassembled WGS sequence"/>
</dbReference>
<evidence type="ECO:0000313" key="2">
    <source>
        <dbReference type="Proteomes" id="UP000724686"/>
    </source>
</evidence>
<protein>
    <recommendedName>
        <fullName evidence="3">Lipoprotein</fullName>
    </recommendedName>
</protein>
<organism evidence="1 2">
    <name type="scientific">Leptospira ainlahdjerensis</name>
    <dbReference type="NCBI Taxonomy" id="2810033"/>
    <lineage>
        <taxon>Bacteria</taxon>
        <taxon>Pseudomonadati</taxon>
        <taxon>Spirochaetota</taxon>
        <taxon>Spirochaetia</taxon>
        <taxon>Leptospirales</taxon>
        <taxon>Leptospiraceae</taxon>
        <taxon>Leptospira</taxon>
    </lineage>
</organism>
<dbReference type="PROSITE" id="PS51257">
    <property type="entry name" value="PROKAR_LIPOPROTEIN"/>
    <property type="match status" value="1"/>
</dbReference>
<evidence type="ECO:0000313" key="1">
    <source>
        <dbReference type="EMBL" id="MBM9576942.1"/>
    </source>
</evidence>
<proteinExistence type="predicted"/>
<evidence type="ECO:0008006" key="3">
    <source>
        <dbReference type="Google" id="ProtNLM"/>
    </source>
</evidence>
<dbReference type="EMBL" id="JAFFPU010000029">
    <property type="protein sequence ID" value="MBM9576942.1"/>
    <property type="molecule type" value="Genomic_DNA"/>
</dbReference>
<gene>
    <name evidence="1" type="ORF">JWG45_07225</name>
</gene>
<reference evidence="1 2" key="1">
    <citation type="submission" date="2021-02" db="EMBL/GenBank/DDBJ databases">
        <title>Leptospira ainlahdjerensis sp. nov., Leptospira ainazelensis sp. nov., Leptospira abararensis sp. nov. and Leptospira chreensis sp. nov., four new species isolated from water sources in Algeria.</title>
        <authorList>
            <person name="Amara Korba A."/>
            <person name="Kainiu M."/>
            <person name="Vincent A.T."/>
            <person name="Mariet J.-F."/>
            <person name="Veyrier F.J."/>
            <person name="Goarant C."/>
            <person name="Picardeau M."/>
        </authorList>
    </citation>
    <scope>NUCLEOTIDE SEQUENCE [LARGE SCALE GENOMIC DNA]</scope>
    <source>
        <strain evidence="1 2">201903070</strain>
    </source>
</reference>
<comment type="caution">
    <text evidence="1">The sequence shown here is derived from an EMBL/GenBank/DDBJ whole genome shotgun (WGS) entry which is preliminary data.</text>
</comment>
<keyword evidence="2" id="KW-1185">Reference proteome</keyword>
<name>A0ABS2U998_9LEPT</name>
<sequence>MKKSFWILYLSLSIGCSSTGYDRGPLPEVNPSKIVIDSEEIKHYLSLKPQLRFPFRVGVYFLDPEGYKYRIDAKDKTAILNSEEVLKAEKIVSQMFLISASVYDLDSEKYESGFRNHYPNRTRTLDGIKKIRILASRYGADAVLVIKATPRYAQKPNILSLLYATIVGIWLVPGSYGESTFTLEGTLWDVRNEYLYLTTESEASSSSTRPYGWIDEYSIVAESKEKAIREFSAEIVKRFKSMK</sequence>
<dbReference type="RefSeq" id="WP_205279090.1">
    <property type="nucleotide sequence ID" value="NZ_JAFFPU010000029.1"/>
</dbReference>
<accession>A0ABS2U998</accession>